<protein>
    <submittedName>
        <fullName evidence="2">Glycosyltransferase involved in cell wall biosynthesis</fullName>
    </submittedName>
</protein>
<keyword evidence="3" id="KW-1185">Reference proteome</keyword>
<proteinExistence type="predicted"/>
<dbReference type="InterPro" id="IPR050256">
    <property type="entry name" value="Glycosyltransferase_2"/>
</dbReference>
<dbReference type="RefSeq" id="WP_307264008.1">
    <property type="nucleotide sequence ID" value="NZ_JAUSVL010000001.1"/>
</dbReference>
<reference evidence="2" key="1">
    <citation type="submission" date="2023-07" db="EMBL/GenBank/DDBJ databases">
        <title>Genomic Encyclopedia of Type Strains, Phase IV (KMG-IV): sequencing the most valuable type-strain genomes for metagenomic binning, comparative biology and taxonomic classification.</title>
        <authorList>
            <person name="Goeker M."/>
        </authorList>
    </citation>
    <scope>NUCLEOTIDE SEQUENCE</scope>
    <source>
        <strain evidence="2">DSM 24202</strain>
    </source>
</reference>
<organism evidence="2 3">
    <name type="scientific">Oligosphaera ethanolica</name>
    <dbReference type="NCBI Taxonomy" id="760260"/>
    <lineage>
        <taxon>Bacteria</taxon>
        <taxon>Pseudomonadati</taxon>
        <taxon>Lentisphaerota</taxon>
        <taxon>Oligosphaeria</taxon>
        <taxon>Oligosphaerales</taxon>
        <taxon>Oligosphaeraceae</taxon>
        <taxon>Oligosphaera</taxon>
    </lineage>
</organism>
<dbReference type="Gene3D" id="3.90.550.10">
    <property type="entry name" value="Spore Coat Polysaccharide Biosynthesis Protein SpsA, Chain A"/>
    <property type="match status" value="1"/>
</dbReference>
<dbReference type="CDD" id="cd04179">
    <property type="entry name" value="DPM_DPG-synthase_like"/>
    <property type="match status" value="1"/>
</dbReference>
<dbReference type="PANTHER" id="PTHR48090">
    <property type="entry name" value="UNDECAPRENYL-PHOSPHATE 4-DEOXY-4-FORMAMIDO-L-ARABINOSE TRANSFERASE-RELATED"/>
    <property type="match status" value="1"/>
</dbReference>
<comment type="caution">
    <text evidence="2">The sequence shown here is derived from an EMBL/GenBank/DDBJ whole genome shotgun (WGS) entry which is preliminary data.</text>
</comment>
<evidence type="ECO:0000313" key="3">
    <source>
        <dbReference type="Proteomes" id="UP001238163"/>
    </source>
</evidence>
<gene>
    <name evidence="2" type="ORF">J3R75_003453</name>
</gene>
<dbReference type="InterPro" id="IPR001173">
    <property type="entry name" value="Glyco_trans_2-like"/>
</dbReference>
<dbReference type="InterPro" id="IPR029044">
    <property type="entry name" value="Nucleotide-diphossugar_trans"/>
</dbReference>
<dbReference type="Proteomes" id="UP001238163">
    <property type="component" value="Unassembled WGS sequence"/>
</dbReference>
<feature type="domain" description="Glycosyltransferase 2-like" evidence="1">
    <location>
        <begin position="17"/>
        <end position="172"/>
    </location>
</feature>
<dbReference type="Pfam" id="PF00535">
    <property type="entry name" value="Glycos_transf_2"/>
    <property type="match status" value="1"/>
</dbReference>
<sequence>MSEGEEKKSRGKDRLGVVIPVYNEEGALSVVLDSWLAALTACGCEFVMHLYDDGSRDASAAILADYATKDSRVVVHHKANTGHGMTVLQGYRENIGCFSWLLQIDSDDEMGPEEFKTLWTMRQNFDFLIGIRTGRRQTLSRKLVSWGAQLVVRTCFNGGIHDVNCPYRLLRCEAFAPLIARMPVGTYSPNLIISGWAMTARLRCYQLPVQHWGRSTGVVTLRNWKLLKTTLLSIIQLAVFAVRHRTLVNER</sequence>
<dbReference type="SUPFAM" id="SSF53448">
    <property type="entry name" value="Nucleotide-diphospho-sugar transferases"/>
    <property type="match status" value="1"/>
</dbReference>
<dbReference type="AlphaFoldDB" id="A0AAE3VJ40"/>
<evidence type="ECO:0000313" key="2">
    <source>
        <dbReference type="EMBL" id="MDQ0291346.1"/>
    </source>
</evidence>
<name>A0AAE3VJ40_9BACT</name>
<dbReference type="EMBL" id="JAUSVL010000001">
    <property type="protein sequence ID" value="MDQ0291346.1"/>
    <property type="molecule type" value="Genomic_DNA"/>
</dbReference>
<evidence type="ECO:0000259" key="1">
    <source>
        <dbReference type="Pfam" id="PF00535"/>
    </source>
</evidence>
<accession>A0AAE3VJ40</accession>